<evidence type="ECO:0000313" key="4">
    <source>
        <dbReference type="EMBL" id="OZI52118.1"/>
    </source>
</evidence>
<evidence type="ECO:0000313" key="5">
    <source>
        <dbReference type="Proteomes" id="UP000216913"/>
    </source>
</evidence>
<name>A0A261TR27_9BORD</name>
<protein>
    <recommendedName>
        <fullName evidence="3">KfrA N-terminal DNA-binding domain-containing protein</fullName>
    </recommendedName>
</protein>
<evidence type="ECO:0000256" key="1">
    <source>
        <dbReference type="SAM" id="Coils"/>
    </source>
</evidence>
<feature type="coiled-coil region" evidence="1">
    <location>
        <begin position="227"/>
        <end position="257"/>
    </location>
</feature>
<dbReference type="EMBL" id="NEVP01000006">
    <property type="protein sequence ID" value="OZI52118.1"/>
    <property type="molecule type" value="Genomic_DNA"/>
</dbReference>
<comment type="caution">
    <text evidence="4">The sequence shown here is derived from an EMBL/GenBank/DDBJ whole genome shotgun (WGS) entry which is preliminary data.</text>
</comment>
<feature type="coiled-coil region" evidence="1">
    <location>
        <begin position="294"/>
        <end position="321"/>
    </location>
</feature>
<feature type="domain" description="KfrA N-terminal DNA-binding" evidence="3">
    <location>
        <begin position="24"/>
        <end position="145"/>
    </location>
</feature>
<organism evidence="4 5">
    <name type="scientific">Bordetella genomosp. 5</name>
    <dbReference type="NCBI Taxonomy" id="1395608"/>
    <lineage>
        <taxon>Bacteria</taxon>
        <taxon>Pseudomonadati</taxon>
        <taxon>Pseudomonadota</taxon>
        <taxon>Betaproteobacteria</taxon>
        <taxon>Burkholderiales</taxon>
        <taxon>Alcaligenaceae</taxon>
        <taxon>Bordetella</taxon>
    </lineage>
</organism>
<sequence>MPLGFGFEWPRYDKDLLMASGVQEQEVWQAADALLMEGEQPTIERVRLKLGRGSPNTVGPMLKTWFRNLGARLAGQQQQFDAPEPVVQAVTQVWAMALETAQSHWAQSMAEERLALVQARSALDEREHELLQERLTLQARAEELQARARDALALTQAADARLAEAQSQLRDALTQARIERASLTQSQQALEAERTALAQQMHEQSVSHAQALAAEQERHAAHERRWLVDLDAQRQALRKAQEEIETARAAHSATRKELAEALAAVERGENALTQAQGAARAAAREQQLEWQAERTALQAQLAAAQSAATQMERQAHSARESASTLQGMTQARVDDLAAQVLQLQTQLTARDRQIEQWLGTQAGGERSSKAGNDAITRAATKTKKPL</sequence>
<feature type="region of interest" description="Disordered" evidence="2">
    <location>
        <begin position="358"/>
        <end position="386"/>
    </location>
</feature>
<proteinExistence type="predicted"/>
<dbReference type="Pfam" id="PF11740">
    <property type="entry name" value="KfrA_N"/>
    <property type="match status" value="1"/>
</dbReference>
<evidence type="ECO:0000256" key="2">
    <source>
        <dbReference type="SAM" id="MobiDB-lite"/>
    </source>
</evidence>
<reference evidence="4 5" key="1">
    <citation type="submission" date="2017-05" db="EMBL/GenBank/DDBJ databases">
        <title>Complete and WGS of Bordetella genogroups.</title>
        <authorList>
            <person name="Spilker T."/>
            <person name="LiPuma J."/>
        </authorList>
    </citation>
    <scope>NUCLEOTIDE SEQUENCE [LARGE SCALE GENOMIC DNA]</scope>
    <source>
        <strain evidence="4 5">AU10456</strain>
    </source>
</reference>
<accession>A0A261TR27</accession>
<keyword evidence="1" id="KW-0175">Coiled coil</keyword>
<feature type="coiled-coil region" evidence="1">
    <location>
        <begin position="127"/>
        <end position="193"/>
    </location>
</feature>
<dbReference type="InterPro" id="IPR021104">
    <property type="entry name" value="KfrA_DNA-bd_N"/>
</dbReference>
<dbReference type="OrthoDB" id="583532at2"/>
<dbReference type="Proteomes" id="UP000216913">
    <property type="component" value="Unassembled WGS sequence"/>
</dbReference>
<gene>
    <name evidence="4" type="ORF">CAL25_11540</name>
</gene>
<keyword evidence="5" id="KW-1185">Reference proteome</keyword>
<dbReference type="AlphaFoldDB" id="A0A261TR27"/>
<evidence type="ECO:0000259" key="3">
    <source>
        <dbReference type="Pfam" id="PF11740"/>
    </source>
</evidence>